<dbReference type="Proteomes" id="UP000003656">
    <property type="component" value="Unassembled WGS sequence"/>
</dbReference>
<reference evidence="5 7" key="1">
    <citation type="submission" date="2009-11" db="EMBL/GenBank/DDBJ databases">
        <authorList>
            <person name="Weinstock G."/>
            <person name="Sodergren E."/>
            <person name="Clifton S."/>
            <person name="Fulton L."/>
            <person name="Fulton B."/>
            <person name="Courtney L."/>
            <person name="Fronick C."/>
            <person name="Harrison M."/>
            <person name="Strong C."/>
            <person name="Farmer C."/>
            <person name="Delahaunty K."/>
            <person name="Markovic C."/>
            <person name="Hall O."/>
            <person name="Minx P."/>
            <person name="Tomlinson C."/>
            <person name="Mitreva M."/>
            <person name="Nelson J."/>
            <person name="Hou S."/>
            <person name="Wollam A."/>
            <person name="Pepin K.H."/>
            <person name="Johnson M."/>
            <person name="Bhonagiri V."/>
            <person name="Nash W.E."/>
            <person name="Warren W."/>
            <person name="Chinwalla A."/>
            <person name="Mardis E.R."/>
            <person name="Wilson R.K."/>
        </authorList>
    </citation>
    <scope>NUCLEOTIDE SEQUENCE [LARGE SCALE GENOMIC DNA]</scope>
    <source>
        <strain evidence="5 7">DSM 20093</strain>
    </source>
</reference>
<keyword evidence="8" id="KW-1185">Reference proteome</keyword>
<dbReference type="OrthoDB" id="9804819at2"/>
<evidence type="ECO:0000313" key="8">
    <source>
        <dbReference type="Proteomes" id="UP000029074"/>
    </source>
</evidence>
<dbReference type="STRING" id="561180.BIFGAL_02639"/>
<evidence type="ECO:0000259" key="4">
    <source>
        <dbReference type="Pfam" id="PF00005"/>
    </source>
</evidence>
<dbReference type="Proteomes" id="UP000029074">
    <property type="component" value="Unassembled WGS sequence"/>
</dbReference>
<dbReference type="EMBL" id="ABXB03000001">
    <property type="protein sequence ID" value="EFA23535.1"/>
    <property type="molecule type" value="Genomic_DNA"/>
</dbReference>
<dbReference type="InterPro" id="IPR003439">
    <property type="entry name" value="ABC_transporter-like_ATP-bd"/>
</dbReference>
<dbReference type="GO" id="GO:0016887">
    <property type="term" value="F:ATP hydrolysis activity"/>
    <property type="evidence" value="ECO:0007669"/>
    <property type="project" value="InterPro"/>
</dbReference>
<keyword evidence="6" id="KW-0547">Nucleotide-binding</keyword>
<organism evidence="5 7">
    <name type="scientific">Bifidobacterium gallicum DSM 20093 = LMG 11596</name>
    <dbReference type="NCBI Taxonomy" id="561180"/>
    <lineage>
        <taxon>Bacteria</taxon>
        <taxon>Bacillati</taxon>
        <taxon>Actinomycetota</taxon>
        <taxon>Actinomycetes</taxon>
        <taxon>Bifidobacteriales</taxon>
        <taxon>Bifidobacteriaceae</taxon>
        <taxon>Bifidobacterium</taxon>
    </lineage>
</organism>
<accession>D1NS83</accession>
<comment type="similarity">
    <text evidence="1">Belongs to the ABC transporter superfamily.</text>
</comment>
<dbReference type="PANTHER" id="PTHR43820">
    <property type="entry name" value="HIGH-AFFINITY BRANCHED-CHAIN AMINO ACID TRANSPORT ATP-BINDING PROTEIN LIVF"/>
    <property type="match status" value="1"/>
</dbReference>
<dbReference type="EMBL" id="JGYW01000005">
    <property type="protein sequence ID" value="KFI58610.1"/>
    <property type="molecule type" value="Genomic_DNA"/>
</dbReference>
<dbReference type="SUPFAM" id="SSF52540">
    <property type="entry name" value="P-loop containing nucleoside triphosphate hydrolases"/>
    <property type="match status" value="1"/>
</dbReference>
<dbReference type="InterPro" id="IPR052156">
    <property type="entry name" value="BCAA_Transport_ATP-bd_LivF"/>
</dbReference>
<protein>
    <submittedName>
        <fullName evidence="6">Ribose import ATP-binding protein RbsA 3</fullName>
    </submittedName>
</protein>
<keyword evidence="3" id="KW-0029">Amino-acid transport</keyword>
<keyword evidence="6" id="KW-0067">ATP-binding</keyword>
<comment type="caution">
    <text evidence="5">The sequence shown here is derived from an EMBL/GenBank/DDBJ whole genome shotgun (WGS) entry which is preliminary data.</text>
</comment>
<keyword evidence="2" id="KW-0813">Transport</keyword>
<sequence length="73" mass="7566">MDTFVSSSAAPVIDSSDAAALLQVRGLTKWYDGFALSDVDLVVPPGMIVDLVGVNGSGKTTLMRCVLGCCRSS</sequence>
<dbReference type="GO" id="GO:0015658">
    <property type="term" value="F:branched-chain amino acid transmembrane transporter activity"/>
    <property type="evidence" value="ECO:0007669"/>
    <property type="project" value="TreeGrafter"/>
</dbReference>
<proteinExistence type="inferred from homology"/>
<evidence type="ECO:0000256" key="2">
    <source>
        <dbReference type="ARBA" id="ARBA00022448"/>
    </source>
</evidence>
<dbReference type="AlphaFoldDB" id="D1NS83"/>
<dbReference type="Gene3D" id="3.40.50.300">
    <property type="entry name" value="P-loop containing nucleotide triphosphate hydrolases"/>
    <property type="match status" value="1"/>
</dbReference>
<evidence type="ECO:0000313" key="5">
    <source>
        <dbReference type="EMBL" id="EFA23535.1"/>
    </source>
</evidence>
<evidence type="ECO:0000256" key="3">
    <source>
        <dbReference type="ARBA" id="ARBA00022970"/>
    </source>
</evidence>
<feature type="domain" description="ABC transporter" evidence="4">
    <location>
        <begin position="36"/>
        <end position="68"/>
    </location>
</feature>
<name>D1NS83_9BIFI</name>
<dbReference type="GO" id="GO:0015807">
    <property type="term" value="P:L-amino acid transport"/>
    <property type="evidence" value="ECO:0007669"/>
    <property type="project" value="TreeGrafter"/>
</dbReference>
<dbReference type="Pfam" id="PF00005">
    <property type="entry name" value="ABC_tran"/>
    <property type="match status" value="1"/>
</dbReference>
<gene>
    <name evidence="6" type="ORF">BGLCM_0901</name>
    <name evidence="5" type="ORF">BIFGAL_02639</name>
</gene>
<dbReference type="RefSeq" id="WP_006294021.1">
    <property type="nucleotide sequence ID" value="NZ_ABXB03000001.1"/>
</dbReference>
<evidence type="ECO:0000256" key="1">
    <source>
        <dbReference type="ARBA" id="ARBA00005417"/>
    </source>
</evidence>
<dbReference type="InterPro" id="IPR027417">
    <property type="entry name" value="P-loop_NTPase"/>
</dbReference>
<reference evidence="6 8" key="2">
    <citation type="submission" date="2014-03" db="EMBL/GenBank/DDBJ databases">
        <title>Genomics of Bifidobacteria.</title>
        <authorList>
            <person name="Ventura M."/>
            <person name="Milani C."/>
            <person name="Lugli G.A."/>
        </authorList>
    </citation>
    <scope>NUCLEOTIDE SEQUENCE [LARGE SCALE GENOMIC DNA]</scope>
    <source>
        <strain evidence="6 8">LMG 11596</strain>
    </source>
</reference>
<dbReference type="GO" id="GO:0005524">
    <property type="term" value="F:ATP binding"/>
    <property type="evidence" value="ECO:0007669"/>
    <property type="project" value="UniProtKB-KW"/>
</dbReference>
<evidence type="ECO:0000313" key="7">
    <source>
        <dbReference type="Proteomes" id="UP000003656"/>
    </source>
</evidence>
<evidence type="ECO:0000313" key="6">
    <source>
        <dbReference type="EMBL" id="KFI58610.1"/>
    </source>
</evidence>
<dbReference type="PANTHER" id="PTHR43820:SF4">
    <property type="entry name" value="HIGH-AFFINITY BRANCHED-CHAIN AMINO ACID TRANSPORT ATP-BINDING PROTEIN LIVF"/>
    <property type="match status" value="1"/>
</dbReference>